<evidence type="ECO:0000256" key="2">
    <source>
        <dbReference type="ARBA" id="ARBA00022801"/>
    </source>
</evidence>
<feature type="chain" id="PRO_5035618633" description="GH26 domain-containing protein" evidence="4">
    <location>
        <begin position="25"/>
        <end position="456"/>
    </location>
</feature>
<organism evidence="9 11">
    <name type="scientific">Rotaria magnacalcarata</name>
    <dbReference type="NCBI Taxonomy" id="392030"/>
    <lineage>
        <taxon>Eukaryota</taxon>
        <taxon>Metazoa</taxon>
        <taxon>Spiralia</taxon>
        <taxon>Gnathifera</taxon>
        <taxon>Rotifera</taxon>
        <taxon>Eurotatoria</taxon>
        <taxon>Bdelloidea</taxon>
        <taxon>Philodinida</taxon>
        <taxon>Philodinidae</taxon>
        <taxon>Rotaria</taxon>
    </lineage>
</organism>
<dbReference type="PROSITE" id="PS51764">
    <property type="entry name" value="GH26"/>
    <property type="match status" value="1"/>
</dbReference>
<dbReference type="GO" id="GO:0006080">
    <property type="term" value="P:substituted mannan metabolic process"/>
    <property type="evidence" value="ECO:0007669"/>
    <property type="project" value="InterPro"/>
</dbReference>
<keyword evidence="2" id="KW-0378">Hydrolase</keyword>
<dbReference type="PANTHER" id="PTHR40079:SF4">
    <property type="entry name" value="GH26 DOMAIN-CONTAINING PROTEIN-RELATED"/>
    <property type="match status" value="1"/>
</dbReference>
<gene>
    <name evidence="7" type="ORF">BYL167_LOCUS2860</name>
    <name evidence="8" type="ORF">GIL414_LOCUS2008</name>
    <name evidence="9" type="ORF">OVN521_LOCUS11390</name>
    <name evidence="10" type="ORF">UXM345_LOCUS17614</name>
    <name evidence="6" type="ORF">XDN619_LOCUS24376</name>
</gene>
<evidence type="ECO:0000313" key="7">
    <source>
        <dbReference type="EMBL" id="CAF3798503.1"/>
    </source>
</evidence>
<dbReference type="EMBL" id="CAJOBH010000521">
    <property type="protein sequence ID" value="CAF3798503.1"/>
    <property type="molecule type" value="Genomic_DNA"/>
</dbReference>
<feature type="signal peptide" evidence="4">
    <location>
        <begin position="1"/>
        <end position="24"/>
    </location>
</feature>
<dbReference type="Proteomes" id="UP000681720">
    <property type="component" value="Unassembled WGS sequence"/>
</dbReference>
<dbReference type="InterPro" id="IPR000805">
    <property type="entry name" value="Glyco_hydro_26"/>
</dbReference>
<comment type="similarity">
    <text evidence="1">Belongs to the glycosyl hydrolase 26 family.</text>
</comment>
<dbReference type="InterPro" id="IPR017853">
    <property type="entry name" value="GH"/>
</dbReference>
<sequence>MITNRNLIVLLAFSFVPLTDICEAVSTKMPAIYYGNQGWSMKDIQSFSSWVGKGPIVILLFTDWCNESMNNLFNYQLNNIWNNGSIPAITWEAFGCGGSSQPGIMSLVRNHTYDTYITQFGDRLKTWLAGMDGVLGNSDDRRAYLRLAHEMNGNWYPWSIGSTPQDYIWAWHYIHDLFANKSLDLTRLQWIWCVNNVDVGSYTAENYWVGEQYVDWMGIDGYNIGTSQSWSSWLNPSQIFDSMIARLQNLSSTKPICINEYASTSLSTGNISNITAKYDWLQKFCTYINNKQIIMTSYFNTDKETDWAIFGGVRGDSFFGNYSAYTAYRDCLQSNDWVIINSTNPRLISDEEFSGTVLNTTSTTTMVPTTTTSLTSSTASGTVSSTLVTIGLTTQTTPVTTANISTNSTIVIMTTTSVITTTDSTSTAVAIIFQCGIVSQNRLAMFIFMIMIFLNN</sequence>
<evidence type="ECO:0000313" key="8">
    <source>
        <dbReference type="EMBL" id="CAF3817364.1"/>
    </source>
</evidence>
<dbReference type="GO" id="GO:0016985">
    <property type="term" value="F:mannan endo-1,4-beta-mannosidase activity"/>
    <property type="evidence" value="ECO:0007669"/>
    <property type="project" value="InterPro"/>
</dbReference>
<evidence type="ECO:0000313" key="11">
    <source>
        <dbReference type="Proteomes" id="UP000663866"/>
    </source>
</evidence>
<dbReference type="EMBL" id="CAJNRG010011103">
    <property type="protein sequence ID" value="CAF2129089.1"/>
    <property type="molecule type" value="Genomic_DNA"/>
</dbReference>
<evidence type="ECO:0000259" key="5">
    <source>
        <dbReference type="PROSITE" id="PS51764"/>
    </source>
</evidence>
<name>A0A819JL65_9BILA</name>
<reference evidence="9" key="1">
    <citation type="submission" date="2021-02" db="EMBL/GenBank/DDBJ databases">
        <authorList>
            <person name="Nowell W R."/>
        </authorList>
    </citation>
    <scope>NUCLEOTIDE SEQUENCE</scope>
</reference>
<dbReference type="InterPro" id="IPR022790">
    <property type="entry name" value="GH26_dom"/>
</dbReference>
<dbReference type="SUPFAM" id="SSF51445">
    <property type="entry name" value="(Trans)glycosidases"/>
    <property type="match status" value="1"/>
</dbReference>
<dbReference type="Proteomes" id="UP000663887">
    <property type="component" value="Unassembled WGS sequence"/>
</dbReference>
<proteinExistence type="inferred from homology"/>
<evidence type="ECO:0000256" key="4">
    <source>
        <dbReference type="SAM" id="SignalP"/>
    </source>
</evidence>
<protein>
    <recommendedName>
        <fullName evidence="5">GH26 domain-containing protein</fullName>
    </recommendedName>
</protein>
<dbReference type="AlphaFoldDB" id="A0A819JL65"/>
<dbReference type="EMBL" id="CAJOBG010001512">
    <property type="protein sequence ID" value="CAF3935658.1"/>
    <property type="molecule type" value="Genomic_DNA"/>
</dbReference>
<feature type="domain" description="GH26" evidence="5">
    <location>
        <begin position="2"/>
        <end position="328"/>
    </location>
</feature>
<dbReference type="EMBL" id="CAJOBF010002304">
    <property type="protein sequence ID" value="CAF4024995.1"/>
    <property type="molecule type" value="Genomic_DNA"/>
</dbReference>
<evidence type="ECO:0000256" key="3">
    <source>
        <dbReference type="ARBA" id="ARBA00023295"/>
    </source>
</evidence>
<evidence type="ECO:0000256" key="1">
    <source>
        <dbReference type="ARBA" id="ARBA00007754"/>
    </source>
</evidence>
<evidence type="ECO:0000313" key="10">
    <source>
        <dbReference type="EMBL" id="CAF4024995.1"/>
    </source>
</evidence>
<keyword evidence="4" id="KW-0732">Signal</keyword>
<keyword evidence="11" id="KW-1185">Reference proteome</keyword>
<dbReference type="EMBL" id="CAJOBJ010000364">
    <property type="protein sequence ID" value="CAF3817364.1"/>
    <property type="molecule type" value="Genomic_DNA"/>
</dbReference>
<dbReference type="Proteomes" id="UP000663842">
    <property type="component" value="Unassembled WGS sequence"/>
</dbReference>
<evidence type="ECO:0000313" key="6">
    <source>
        <dbReference type="EMBL" id="CAF2129089.1"/>
    </source>
</evidence>
<dbReference type="Proteomes" id="UP000663866">
    <property type="component" value="Unassembled WGS sequence"/>
</dbReference>
<accession>A0A819JL65</accession>
<dbReference type="Proteomes" id="UP000681967">
    <property type="component" value="Unassembled WGS sequence"/>
</dbReference>
<dbReference type="Pfam" id="PF02156">
    <property type="entry name" value="Glyco_hydro_26"/>
    <property type="match status" value="1"/>
</dbReference>
<comment type="caution">
    <text evidence="9">The sequence shown here is derived from an EMBL/GenBank/DDBJ whole genome shotgun (WGS) entry which is preliminary data.</text>
</comment>
<dbReference type="PANTHER" id="PTHR40079">
    <property type="entry name" value="MANNAN ENDO-1,4-BETA-MANNOSIDASE E-RELATED"/>
    <property type="match status" value="1"/>
</dbReference>
<keyword evidence="3" id="KW-0326">Glycosidase</keyword>
<dbReference type="Gene3D" id="3.20.20.80">
    <property type="entry name" value="Glycosidases"/>
    <property type="match status" value="1"/>
</dbReference>
<evidence type="ECO:0000313" key="9">
    <source>
        <dbReference type="EMBL" id="CAF3935658.1"/>
    </source>
</evidence>